<keyword evidence="3 7" id="KW-0812">Transmembrane</keyword>
<evidence type="ECO:0000313" key="9">
    <source>
        <dbReference type="Proteomes" id="UP000334019"/>
    </source>
</evidence>
<sequence>MATDVNVLELMLRLVISMGLVVAIIVVAAKFVRNRPGLGLGRTGDGPKVDVLDRTQVGRNASVAVVRVGGRGLVVGVTEQQVTLLAEAPELVVKYEQQEAERTAPPAEQDAPGRTRMNFVEALREATVRRS</sequence>
<keyword evidence="5 7" id="KW-0472">Membrane</keyword>
<evidence type="ECO:0000256" key="7">
    <source>
        <dbReference type="SAM" id="Phobius"/>
    </source>
</evidence>
<feature type="region of interest" description="Disordered" evidence="6">
    <location>
        <begin position="97"/>
        <end position="116"/>
    </location>
</feature>
<keyword evidence="2" id="KW-1003">Cell membrane</keyword>
<dbReference type="RefSeq" id="WP_153758760.1">
    <property type="nucleotide sequence ID" value="NZ_CP045851.1"/>
</dbReference>
<reference evidence="8 9" key="1">
    <citation type="submission" date="2019-11" db="EMBL/GenBank/DDBJ databases">
        <authorList>
            <person name="He Y."/>
        </authorList>
    </citation>
    <scope>NUCLEOTIDE SEQUENCE [LARGE SCALE GENOMIC DNA]</scope>
    <source>
        <strain evidence="8 9">SCSIO 58843</strain>
    </source>
</reference>
<evidence type="ECO:0000313" key="8">
    <source>
        <dbReference type="EMBL" id="QGG94654.1"/>
    </source>
</evidence>
<evidence type="ECO:0000256" key="3">
    <source>
        <dbReference type="ARBA" id="ARBA00022692"/>
    </source>
</evidence>
<keyword evidence="4 7" id="KW-1133">Transmembrane helix</keyword>
<comment type="subcellular location">
    <subcellularLocation>
        <location evidence="1">Cell membrane</location>
    </subcellularLocation>
</comment>
<evidence type="ECO:0000256" key="5">
    <source>
        <dbReference type="ARBA" id="ARBA00023136"/>
    </source>
</evidence>
<keyword evidence="8" id="KW-0282">Flagellum</keyword>
<evidence type="ECO:0000256" key="6">
    <source>
        <dbReference type="SAM" id="MobiDB-lite"/>
    </source>
</evidence>
<keyword evidence="9" id="KW-1185">Reference proteome</keyword>
<name>A0A5Q2RG89_9ACTN</name>
<dbReference type="Proteomes" id="UP000334019">
    <property type="component" value="Chromosome"/>
</dbReference>
<dbReference type="GO" id="GO:0016020">
    <property type="term" value="C:membrane"/>
    <property type="evidence" value="ECO:0007669"/>
    <property type="project" value="InterPro"/>
</dbReference>
<organism evidence="8 9">
    <name type="scientific">Actinomarinicola tropica</name>
    <dbReference type="NCBI Taxonomy" id="2789776"/>
    <lineage>
        <taxon>Bacteria</taxon>
        <taxon>Bacillati</taxon>
        <taxon>Actinomycetota</taxon>
        <taxon>Acidimicrobiia</taxon>
        <taxon>Acidimicrobiales</taxon>
        <taxon>Iamiaceae</taxon>
        <taxon>Actinomarinicola</taxon>
    </lineage>
</organism>
<accession>A0A5Q2RG89</accession>
<dbReference type="EMBL" id="CP045851">
    <property type="protein sequence ID" value="QGG94654.1"/>
    <property type="molecule type" value="Genomic_DNA"/>
</dbReference>
<dbReference type="Pfam" id="PF04347">
    <property type="entry name" value="FliO"/>
    <property type="match status" value="1"/>
</dbReference>
<evidence type="ECO:0000256" key="4">
    <source>
        <dbReference type="ARBA" id="ARBA00022989"/>
    </source>
</evidence>
<keyword evidence="8" id="KW-0966">Cell projection</keyword>
<protein>
    <submittedName>
        <fullName evidence="8">Flagellar protein flio</fullName>
    </submittedName>
</protein>
<dbReference type="KEGG" id="atq:GH723_05770"/>
<proteinExistence type="predicted"/>
<feature type="transmembrane region" description="Helical" evidence="7">
    <location>
        <begin position="12"/>
        <end position="32"/>
    </location>
</feature>
<dbReference type="InterPro" id="IPR022781">
    <property type="entry name" value="Flagellar_biosynth_FliO"/>
</dbReference>
<evidence type="ECO:0000256" key="1">
    <source>
        <dbReference type="ARBA" id="ARBA00004236"/>
    </source>
</evidence>
<evidence type="ECO:0000256" key="2">
    <source>
        <dbReference type="ARBA" id="ARBA00022475"/>
    </source>
</evidence>
<gene>
    <name evidence="8" type="ORF">GH723_05770</name>
</gene>
<keyword evidence="8" id="KW-0969">Cilium</keyword>
<dbReference type="AlphaFoldDB" id="A0A5Q2RG89"/>
<dbReference type="GO" id="GO:0044781">
    <property type="term" value="P:bacterial-type flagellum organization"/>
    <property type="evidence" value="ECO:0007669"/>
    <property type="project" value="InterPro"/>
</dbReference>